<dbReference type="PROSITE" id="PS00915">
    <property type="entry name" value="PI3_4_KINASE_1"/>
    <property type="match status" value="1"/>
</dbReference>
<feature type="domain" description="PIK helical" evidence="9">
    <location>
        <begin position="1398"/>
        <end position="1583"/>
    </location>
</feature>
<dbReference type="EC" id="2.7.1.67" evidence="3"/>
<dbReference type="InterPro" id="IPR036940">
    <property type="entry name" value="PI3/4_kinase_cat_sf"/>
</dbReference>
<keyword evidence="7" id="KW-0067">ATP-binding</keyword>
<dbReference type="Proteomes" id="UP000759537">
    <property type="component" value="Unassembled WGS sequence"/>
</dbReference>
<proteinExistence type="inferred from homology"/>
<evidence type="ECO:0000259" key="9">
    <source>
        <dbReference type="PROSITE" id="PS51545"/>
    </source>
</evidence>
<reference evidence="10" key="2">
    <citation type="journal article" date="2020" name="Nat. Commun.">
        <title>Large-scale genome sequencing of mycorrhizal fungi provides insights into the early evolution of symbiotic traits.</title>
        <authorList>
            <person name="Miyauchi S."/>
            <person name="Kiss E."/>
            <person name="Kuo A."/>
            <person name="Drula E."/>
            <person name="Kohler A."/>
            <person name="Sanchez-Garcia M."/>
            <person name="Morin E."/>
            <person name="Andreopoulos B."/>
            <person name="Barry K.W."/>
            <person name="Bonito G."/>
            <person name="Buee M."/>
            <person name="Carver A."/>
            <person name="Chen C."/>
            <person name="Cichocki N."/>
            <person name="Clum A."/>
            <person name="Culley D."/>
            <person name="Crous P.W."/>
            <person name="Fauchery L."/>
            <person name="Girlanda M."/>
            <person name="Hayes R.D."/>
            <person name="Keri Z."/>
            <person name="LaButti K."/>
            <person name="Lipzen A."/>
            <person name="Lombard V."/>
            <person name="Magnuson J."/>
            <person name="Maillard F."/>
            <person name="Murat C."/>
            <person name="Nolan M."/>
            <person name="Ohm R.A."/>
            <person name="Pangilinan J."/>
            <person name="Pereira M.F."/>
            <person name="Perotto S."/>
            <person name="Peter M."/>
            <person name="Pfister S."/>
            <person name="Riley R."/>
            <person name="Sitrit Y."/>
            <person name="Stielow J.B."/>
            <person name="Szollosi G."/>
            <person name="Zifcakova L."/>
            <person name="Stursova M."/>
            <person name="Spatafora J.W."/>
            <person name="Tedersoo L."/>
            <person name="Vaario L.M."/>
            <person name="Yamada A."/>
            <person name="Yan M."/>
            <person name="Wang P."/>
            <person name="Xu J."/>
            <person name="Bruns T."/>
            <person name="Baldrian P."/>
            <person name="Vilgalys R."/>
            <person name="Dunand C."/>
            <person name="Henrissat B."/>
            <person name="Grigoriev I.V."/>
            <person name="Hibbett D."/>
            <person name="Nagy L.G."/>
            <person name="Martin F.M."/>
        </authorList>
    </citation>
    <scope>NUCLEOTIDE SEQUENCE</scope>
    <source>
        <strain evidence="10">Prilba</strain>
    </source>
</reference>
<keyword evidence="4" id="KW-0808">Transferase</keyword>
<dbReference type="Gene3D" id="1.25.40.70">
    <property type="entry name" value="Phosphatidylinositol 3-kinase, accessory domain (PIK)"/>
    <property type="match status" value="1"/>
</dbReference>
<dbReference type="InterPro" id="IPR045495">
    <property type="entry name" value="PI4K_N"/>
</dbReference>
<protein>
    <recommendedName>
        <fullName evidence="3">1-phosphatidylinositol 4-kinase</fullName>
        <ecNumber evidence="3">2.7.1.67</ecNumber>
    </recommendedName>
</protein>
<dbReference type="SMART" id="SM00146">
    <property type="entry name" value="PI3Kc"/>
    <property type="match status" value="1"/>
</dbReference>
<keyword evidence="5" id="KW-0547">Nucleotide-binding</keyword>
<dbReference type="SUPFAM" id="SSF48371">
    <property type="entry name" value="ARM repeat"/>
    <property type="match status" value="1"/>
</dbReference>
<dbReference type="OrthoDB" id="10264149at2759"/>
<dbReference type="InterPro" id="IPR042236">
    <property type="entry name" value="PI3K_accessory_sf"/>
</dbReference>
<dbReference type="InterPro" id="IPR001263">
    <property type="entry name" value="PI3K_accessory_dom"/>
</dbReference>
<gene>
    <name evidence="10" type="ORF">DFH94DRAFT_54220</name>
</gene>
<dbReference type="InterPro" id="IPR000403">
    <property type="entry name" value="PI3/4_kinase_cat_dom"/>
</dbReference>
<dbReference type="FunFam" id="1.10.1070.11:FF:000012">
    <property type="entry name" value="Phosphatidylinositol 4-kinase alpha 1"/>
    <property type="match status" value="1"/>
</dbReference>
<evidence type="ECO:0000256" key="6">
    <source>
        <dbReference type="ARBA" id="ARBA00022777"/>
    </source>
</evidence>
<name>A0A9P5MTJ3_9AGAM</name>
<reference evidence="10" key="1">
    <citation type="submission" date="2019-10" db="EMBL/GenBank/DDBJ databases">
        <authorList>
            <consortium name="DOE Joint Genome Institute"/>
            <person name="Kuo A."/>
            <person name="Miyauchi S."/>
            <person name="Kiss E."/>
            <person name="Drula E."/>
            <person name="Kohler A."/>
            <person name="Sanchez-Garcia M."/>
            <person name="Andreopoulos B."/>
            <person name="Barry K.W."/>
            <person name="Bonito G."/>
            <person name="Buee M."/>
            <person name="Carver A."/>
            <person name="Chen C."/>
            <person name="Cichocki N."/>
            <person name="Clum A."/>
            <person name="Culley D."/>
            <person name="Crous P.W."/>
            <person name="Fauchery L."/>
            <person name="Girlanda M."/>
            <person name="Hayes R."/>
            <person name="Keri Z."/>
            <person name="LaButti K."/>
            <person name="Lipzen A."/>
            <person name="Lombard V."/>
            <person name="Magnuson J."/>
            <person name="Maillard F."/>
            <person name="Morin E."/>
            <person name="Murat C."/>
            <person name="Nolan M."/>
            <person name="Ohm R."/>
            <person name="Pangilinan J."/>
            <person name="Pereira M."/>
            <person name="Perotto S."/>
            <person name="Peter M."/>
            <person name="Riley R."/>
            <person name="Sitrit Y."/>
            <person name="Stielow B."/>
            <person name="Szollosi G."/>
            <person name="Zifcakova L."/>
            <person name="Stursova M."/>
            <person name="Spatafora J.W."/>
            <person name="Tedersoo L."/>
            <person name="Vaario L.-M."/>
            <person name="Yamada A."/>
            <person name="Yan M."/>
            <person name="Wang P."/>
            <person name="Xu J."/>
            <person name="Bruns T."/>
            <person name="Baldrian P."/>
            <person name="Vilgalys R."/>
            <person name="Henrissat B."/>
            <person name="Grigoriev I.V."/>
            <person name="Hibbett D."/>
            <person name="Nagy L.G."/>
            <person name="Martin F.M."/>
        </authorList>
    </citation>
    <scope>NUCLEOTIDE SEQUENCE</scope>
    <source>
        <strain evidence="10">Prilba</strain>
    </source>
</reference>
<dbReference type="PANTHER" id="PTHR10048:SF15">
    <property type="entry name" value="PHOSPHATIDYLINOSITOL 4-KINASE ALPHA"/>
    <property type="match status" value="1"/>
</dbReference>
<evidence type="ECO:0000259" key="8">
    <source>
        <dbReference type="PROSITE" id="PS50290"/>
    </source>
</evidence>
<sequence>MDGLEFNIHQLILSDLAASVGASKDDPADPTIDSSVDLITSNVTTRAIFTDDVDESGVNASLEQRVFMSASRARCNIGFAELSVNISTALLPTTVPVLLDILRDIPYIDFDMNLTWDDWSLPDQLTYTTVSALLKLSAVHSEYREGVMTAITTFTSVLVNKLQDSPPAEILTLHALSFHGLYRAIISTEFSWTYHGWASISEHLNVLFEHDVIERLNRSLLNVIQAEDGEVDVKNYIQALLSRYALSGRPLNGYFLLCCVEEAQWTMLAQALYPSQALVYPNSGEEVEAAAANKAWSALTRDAAETGASEPPLQSALKKSLELSTQTFTDLLVQIEEMDSEPSLDAYAWETMSESLKLGTVCVVALGNLDSNLFLRLKVILSMDSPIADSLVQVAASKAVTVLVRHFPETASSLVSHLRRFITSPVATFENEFVSESRISPPIYAAAKCLALCIQLAPGDDLIMSNMYSLLNYVATTSKEIHDVPHNFPPFSLFSGLNGEYTLMESDRVTVHSIDSVTHGHTEEERRLITTSTISVVSRLALEFKRDEATRLTISMLIQRLPVSEPYAEAAIAHNLVDLALKASEPSFLDIIKAFSSLSISMYSDDPRFSNNMILAAQTRLAHELDQRAEFYYIYLQELLSLFEDKGIAIQKAAVQNRHMKAEDLAEQLVSLLLPIDALLSHADLNPRSTSSPELVALFRKMWFLCTLFQFTAADEKDGSATEWRRPALSRIAAKTPALVFEEAHDLLVSDIEFNSSIRQEYADNVMQKHRSLLSKYLPYNHREIRSLSPGEVIFLLAMHDVEGMRATAGLPSSLVPYFTNSSINSRTELSACLESMADKIITDAIQDLNHQARTQSLPGELPRELQVLLTSSTHRVAKARAVASKYLHRLITFFPSLMCDPPLVFSILEVLTLLRRSCEGEYVDEYNPVYELHSDRVDITLQLPDDYKIRDEILVNLQRNSGRWFELALGRAPMELQSTLQKYLAVNQSLSPIDSVDLGASVAENYGKAIGPVERKLSSLAALSKHKPDRAKIVTSQIASKAYYTGEIAGLRLAGRGGKNLQKPPDEKDPVPEIAALREKMHSALAAVRDKRNSFTIQDLKRLLFRCASSLIAVTKCDYTLMYYMVALPFEVFTPSAIAAGIETWTWVISERPTFEIAMMAEINTAWMTSIRLARGIFSKTLNYDDPFYHPIDYAPTEKDVIDRATNHARRLLSPHTLVLQMLFSRLHAAKFRKPGLMLLIQRLVLRSARAYRSLSTHALAREARFSLLIFGFEALGSSRLDSYCEHALRESLYAVAFSWFSVRPQWSHGSNRLQMDADSKLLKEFLSVLQADNARLAHEVSSLGHAQATSMNSTYVSRLKNHNVPLKLLVENELHRLSVWANPMNDSKRGVDYSTNLERSMTDESWKGVIRAAWEIDPALAVNFVERFKHPIVGREVGNLVRSRPREVLHIPEAVELLVGDRFDGIRRDIRYLLFWDSVPPVIAATFFEPRYHGNPIILQYAHRVLAQHPVEVTFFFVPQIVQALRYDELGYVNHFIFDTARISQLFCHQIIWNMKANCYKDDATEVEDPMKPILDRMIHDIVESLSGSERDFYDREFGFFGEVTSISGKLKPYIKKTKPEKKAKIDEEMAKINIDVGVYLPSNPEGKVIDIDKNSGRPLQSHAKAPFMATFKVRKQMVVIDADPDSLITGDGGDQERRTEQDVWIQAMFKVGDDCRQDVLALQLIAMFKNIFTGVGLTLYLYPYRVTATAPGCGIIDVVPDSTSRDELGRAKVNDLQGFFVSKYGGEDSVEYQKARLNFIQSMAAYSVACYILQIKDRHNGNIMIDNEGHIVHVDFGFLFDIGPGGVKFEPSSFKLNHEMVALMGGRNSQGYTLFQQLCIAAFLALRPHAPQLIATVQLMLDTGLPSFKGDGTIRRLRDRFALGLGERQAAEFMMAVVKNAHENLRSTVYDEFQRLQNGIPYN</sequence>
<dbReference type="GO" id="GO:0005737">
    <property type="term" value="C:cytoplasm"/>
    <property type="evidence" value="ECO:0007669"/>
    <property type="project" value="TreeGrafter"/>
</dbReference>
<comment type="caution">
    <text evidence="10">The sequence shown here is derived from an EMBL/GenBank/DDBJ whole genome shotgun (WGS) entry which is preliminary data.</text>
</comment>
<dbReference type="GO" id="GO:0048015">
    <property type="term" value="P:phosphatidylinositol-mediated signaling"/>
    <property type="evidence" value="ECO:0007669"/>
    <property type="project" value="TreeGrafter"/>
</dbReference>
<dbReference type="Gene3D" id="1.10.1070.11">
    <property type="entry name" value="Phosphatidylinositol 3-/4-kinase, catalytic domain"/>
    <property type="match status" value="1"/>
</dbReference>
<dbReference type="FunFam" id="3.30.1010.10:FF:000014">
    <property type="entry name" value="Phosphatidylinositol 4-kinase STT4"/>
    <property type="match status" value="1"/>
</dbReference>
<dbReference type="EMBL" id="WHVB01000011">
    <property type="protein sequence ID" value="KAF8478393.1"/>
    <property type="molecule type" value="Genomic_DNA"/>
</dbReference>
<dbReference type="InterPro" id="IPR016024">
    <property type="entry name" value="ARM-type_fold"/>
</dbReference>
<dbReference type="GO" id="GO:0046854">
    <property type="term" value="P:phosphatidylinositol phosphate biosynthetic process"/>
    <property type="evidence" value="ECO:0007669"/>
    <property type="project" value="InterPro"/>
</dbReference>
<comment type="similarity">
    <text evidence="2">Belongs to the PI3/PI4-kinase family. Type III PI4K subfamily.</text>
</comment>
<evidence type="ECO:0000256" key="4">
    <source>
        <dbReference type="ARBA" id="ARBA00022679"/>
    </source>
</evidence>
<dbReference type="GO" id="GO:0004430">
    <property type="term" value="F:1-phosphatidylinositol 4-kinase activity"/>
    <property type="evidence" value="ECO:0007669"/>
    <property type="project" value="UniProtKB-EC"/>
</dbReference>
<dbReference type="CDD" id="cd05167">
    <property type="entry name" value="PI4Kc_III_alpha"/>
    <property type="match status" value="1"/>
</dbReference>
<comment type="catalytic activity">
    <reaction evidence="1">
        <text>a 1,2-diacyl-sn-glycero-3-phospho-(1D-myo-inositol) + ATP = a 1,2-diacyl-sn-glycero-3-phospho-(1D-myo-inositol 4-phosphate) + ADP + H(+)</text>
        <dbReference type="Rhea" id="RHEA:19877"/>
        <dbReference type="ChEBI" id="CHEBI:15378"/>
        <dbReference type="ChEBI" id="CHEBI:30616"/>
        <dbReference type="ChEBI" id="CHEBI:57880"/>
        <dbReference type="ChEBI" id="CHEBI:58178"/>
        <dbReference type="ChEBI" id="CHEBI:456216"/>
        <dbReference type="EC" id="2.7.1.67"/>
    </reaction>
</comment>
<evidence type="ECO:0000313" key="11">
    <source>
        <dbReference type="Proteomes" id="UP000759537"/>
    </source>
</evidence>
<evidence type="ECO:0000256" key="5">
    <source>
        <dbReference type="ARBA" id="ARBA00022741"/>
    </source>
</evidence>
<dbReference type="InterPro" id="IPR015433">
    <property type="entry name" value="PI3/4_kinase"/>
</dbReference>
<keyword evidence="6 10" id="KW-0418">Kinase</keyword>
<dbReference type="PROSITE" id="PS51545">
    <property type="entry name" value="PIK_HELICAL"/>
    <property type="match status" value="1"/>
</dbReference>
<dbReference type="PROSITE" id="PS00916">
    <property type="entry name" value="PI3_4_KINASE_2"/>
    <property type="match status" value="1"/>
</dbReference>
<evidence type="ECO:0000256" key="1">
    <source>
        <dbReference type="ARBA" id="ARBA00001686"/>
    </source>
</evidence>
<dbReference type="InterPro" id="IPR018936">
    <property type="entry name" value="PI3/4_kinase_CS"/>
</dbReference>
<organism evidence="10 11">
    <name type="scientific">Russula ochroleuca</name>
    <dbReference type="NCBI Taxonomy" id="152965"/>
    <lineage>
        <taxon>Eukaryota</taxon>
        <taxon>Fungi</taxon>
        <taxon>Dikarya</taxon>
        <taxon>Basidiomycota</taxon>
        <taxon>Agaricomycotina</taxon>
        <taxon>Agaricomycetes</taxon>
        <taxon>Russulales</taxon>
        <taxon>Russulaceae</taxon>
        <taxon>Russula</taxon>
    </lineage>
</organism>
<dbReference type="Pfam" id="PF00613">
    <property type="entry name" value="PI3Ka"/>
    <property type="match status" value="1"/>
</dbReference>
<dbReference type="Gene3D" id="3.30.1010.10">
    <property type="entry name" value="Phosphatidylinositol 3-kinase Catalytic Subunit, Chain A, domain 4"/>
    <property type="match status" value="1"/>
</dbReference>
<dbReference type="GO" id="GO:0005886">
    <property type="term" value="C:plasma membrane"/>
    <property type="evidence" value="ECO:0007669"/>
    <property type="project" value="TreeGrafter"/>
</dbReference>
<evidence type="ECO:0000256" key="2">
    <source>
        <dbReference type="ARBA" id="ARBA00006209"/>
    </source>
</evidence>
<evidence type="ECO:0000313" key="10">
    <source>
        <dbReference type="EMBL" id="KAF8478393.1"/>
    </source>
</evidence>
<dbReference type="InterPro" id="IPR011009">
    <property type="entry name" value="Kinase-like_dom_sf"/>
</dbReference>
<accession>A0A9P5MTJ3</accession>
<dbReference type="SUPFAM" id="SSF56112">
    <property type="entry name" value="Protein kinase-like (PK-like)"/>
    <property type="match status" value="1"/>
</dbReference>
<dbReference type="SMART" id="SM00145">
    <property type="entry name" value="PI3Ka"/>
    <property type="match status" value="1"/>
</dbReference>
<dbReference type="GO" id="GO:0005524">
    <property type="term" value="F:ATP binding"/>
    <property type="evidence" value="ECO:0007669"/>
    <property type="project" value="UniProtKB-KW"/>
</dbReference>
<feature type="domain" description="PI3K/PI4K catalytic" evidence="8">
    <location>
        <begin position="1684"/>
        <end position="1949"/>
    </location>
</feature>
<evidence type="ECO:0000256" key="7">
    <source>
        <dbReference type="ARBA" id="ARBA00022840"/>
    </source>
</evidence>
<dbReference type="FunFam" id="1.25.40.70:FF:000011">
    <property type="entry name" value="Phosphatidylinositol 4-kinase alpha"/>
    <property type="match status" value="1"/>
</dbReference>
<dbReference type="PANTHER" id="PTHR10048">
    <property type="entry name" value="PHOSPHATIDYLINOSITOL KINASE"/>
    <property type="match status" value="1"/>
</dbReference>
<dbReference type="Pfam" id="PF19274">
    <property type="entry name" value="PI4K_N"/>
    <property type="match status" value="2"/>
</dbReference>
<evidence type="ECO:0000256" key="3">
    <source>
        <dbReference type="ARBA" id="ARBA00012169"/>
    </source>
</evidence>
<dbReference type="Pfam" id="PF00454">
    <property type="entry name" value="PI3_PI4_kinase"/>
    <property type="match status" value="1"/>
</dbReference>
<dbReference type="PROSITE" id="PS50290">
    <property type="entry name" value="PI3_4_KINASE_3"/>
    <property type="match status" value="1"/>
</dbReference>
<keyword evidence="11" id="KW-1185">Reference proteome</keyword>